<dbReference type="PANTHER" id="PTHR43827:SF3">
    <property type="entry name" value="NADP-DEPENDENT OXIDOREDUCTASE DOMAIN-CONTAINING PROTEIN"/>
    <property type="match status" value="1"/>
</dbReference>
<dbReference type="PROSITE" id="PS00062">
    <property type="entry name" value="ALDOKETO_REDUCTASE_2"/>
    <property type="match status" value="1"/>
</dbReference>
<dbReference type="PIRSF" id="PIRSF000097">
    <property type="entry name" value="AKR"/>
    <property type="match status" value="1"/>
</dbReference>
<dbReference type="GO" id="GO:0016616">
    <property type="term" value="F:oxidoreductase activity, acting on the CH-OH group of donors, NAD or NADP as acceptor"/>
    <property type="evidence" value="ECO:0007669"/>
    <property type="project" value="UniProtKB-ARBA"/>
</dbReference>
<dbReference type="PRINTS" id="PR00069">
    <property type="entry name" value="ALDKETRDTASE"/>
</dbReference>
<comment type="caution">
    <text evidence="5">The sequence shown here is derived from an EMBL/GenBank/DDBJ whole genome shotgun (WGS) entry which is preliminary data.</text>
</comment>
<dbReference type="Pfam" id="PF00248">
    <property type="entry name" value="Aldo_ket_red"/>
    <property type="match status" value="1"/>
</dbReference>
<feature type="domain" description="NADP-dependent oxidoreductase" evidence="4">
    <location>
        <begin position="8"/>
        <end position="258"/>
    </location>
</feature>
<gene>
    <name evidence="5" type="ORF">ACFPFO_12120</name>
</gene>
<reference evidence="5 6" key="1">
    <citation type="journal article" date="2019" name="Int. J. Syst. Evol. Microbiol.">
        <title>The Global Catalogue of Microorganisms (GCM) 10K type strain sequencing project: providing services to taxonomists for standard genome sequencing and annotation.</title>
        <authorList>
            <consortium name="The Broad Institute Genomics Platform"/>
            <consortium name="The Broad Institute Genome Sequencing Center for Infectious Disease"/>
            <person name="Wu L."/>
            <person name="Ma J."/>
        </authorList>
    </citation>
    <scope>NUCLEOTIDE SEQUENCE [LARGE SCALE GENOMIC DNA]</scope>
    <source>
        <strain evidence="5 6">CGMCC 1.15824</strain>
    </source>
</reference>
<dbReference type="EMBL" id="JBHSJG010000036">
    <property type="protein sequence ID" value="MFC4988493.1"/>
    <property type="molecule type" value="Genomic_DNA"/>
</dbReference>
<dbReference type="InterPro" id="IPR018170">
    <property type="entry name" value="Aldo/ket_reductase_CS"/>
</dbReference>
<organism evidence="5 6">
    <name type="scientific">Saliphagus infecundisoli</name>
    <dbReference type="NCBI Taxonomy" id="1849069"/>
    <lineage>
        <taxon>Archaea</taxon>
        <taxon>Methanobacteriati</taxon>
        <taxon>Methanobacteriota</taxon>
        <taxon>Stenosarchaea group</taxon>
        <taxon>Halobacteria</taxon>
        <taxon>Halobacteriales</taxon>
        <taxon>Natrialbaceae</taxon>
        <taxon>Saliphagus</taxon>
    </lineage>
</organism>
<dbReference type="InterPro" id="IPR036812">
    <property type="entry name" value="NAD(P)_OxRdtase_dom_sf"/>
</dbReference>
<evidence type="ECO:0000259" key="4">
    <source>
        <dbReference type="Pfam" id="PF00248"/>
    </source>
</evidence>
<accession>A0ABD5QFH8</accession>
<comment type="similarity">
    <text evidence="1">Belongs to the aldo/keto reductase family.</text>
</comment>
<dbReference type="Proteomes" id="UP001595925">
    <property type="component" value="Unassembled WGS sequence"/>
</dbReference>
<dbReference type="AlphaFoldDB" id="A0ABD5QFH8"/>
<dbReference type="Gene3D" id="3.20.20.100">
    <property type="entry name" value="NADP-dependent oxidoreductase domain"/>
    <property type="match status" value="1"/>
</dbReference>
<sequence length="273" mass="30645">MPLEELPKIGLGTYSEGDREQWGERVRTALDLGYRHVDTAQDYGNEAYLGEGIEAADVPREELFLATKVSSGALAYDDVLDTVERSLENLRTEYLDLLYVHWPTDAYDPEETLSAFDELRDRGAIRHVGVSNFESDQLDRARDALDAPIVANQVECHPFLPQEELRAYAREHDHWLVAYCPLAQGAVFEDAESGDSVVAEIAETHDVSPAQVALAWLIGKENVAAIPKASSESHMRDNLSSQRLELTDEEAARIDAIEREHRVIDPDFGPWNR</sequence>
<evidence type="ECO:0000256" key="2">
    <source>
        <dbReference type="ARBA" id="ARBA00022857"/>
    </source>
</evidence>
<dbReference type="PROSITE" id="PS00798">
    <property type="entry name" value="ALDOKETO_REDUCTASE_1"/>
    <property type="match status" value="1"/>
</dbReference>
<dbReference type="InterPro" id="IPR020471">
    <property type="entry name" value="AKR"/>
</dbReference>
<dbReference type="RefSeq" id="WP_224827265.1">
    <property type="nucleotide sequence ID" value="NZ_JAIVEF010000001.1"/>
</dbReference>
<protein>
    <submittedName>
        <fullName evidence="5">Aldo/keto reductase</fullName>
    </submittedName>
</protein>
<proteinExistence type="inferred from homology"/>
<dbReference type="PANTHER" id="PTHR43827">
    <property type="entry name" value="2,5-DIKETO-D-GLUCONIC ACID REDUCTASE"/>
    <property type="match status" value="1"/>
</dbReference>
<evidence type="ECO:0000256" key="1">
    <source>
        <dbReference type="ARBA" id="ARBA00007905"/>
    </source>
</evidence>
<evidence type="ECO:0000256" key="3">
    <source>
        <dbReference type="ARBA" id="ARBA00023002"/>
    </source>
</evidence>
<keyword evidence="2" id="KW-0521">NADP</keyword>
<dbReference type="SUPFAM" id="SSF51430">
    <property type="entry name" value="NAD(P)-linked oxidoreductase"/>
    <property type="match status" value="1"/>
</dbReference>
<name>A0ABD5QFH8_9EURY</name>
<keyword evidence="3" id="KW-0560">Oxidoreductase</keyword>
<evidence type="ECO:0000313" key="6">
    <source>
        <dbReference type="Proteomes" id="UP001595925"/>
    </source>
</evidence>
<dbReference type="InterPro" id="IPR023210">
    <property type="entry name" value="NADP_OxRdtase_dom"/>
</dbReference>
<keyword evidence="6" id="KW-1185">Reference proteome</keyword>
<evidence type="ECO:0000313" key="5">
    <source>
        <dbReference type="EMBL" id="MFC4988493.1"/>
    </source>
</evidence>